<organism evidence="1 2">
    <name type="scientific">Robbsia andropogonis</name>
    <dbReference type="NCBI Taxonomy" id="28092"/>
    <lineage>
        <taxon>Bacteria</taxon>
        <taxon>Pseudomonadati</taxon>
        <taxon>Pseudomonadota</taxon>
        <taxon>Betaproteobacteria</taxon>
        <taxon>Burkholderiales</taxon>
        <taxon>Burkholderiaceae</taxon>
        <taxon>Robbsia</taxon>
    </lineage>
</organism>
<dbReference type="EMBL" id="LAQU01000003">
    <property type="protein sequence ID" value="KKB64590.1"/>
    <property type="molecule type" value="Genomic_DNA"/>
</dbReference>
<dbReference type="STRING" id="28092.WM40_03875"/>
<name>A0A0F5K3T3_9BURK</name>
<keyword evidence="2" id="KW-1185">Reference proteome</keyword>
<sequence length="172" mass="19346">MYKTYSGSETQTLLRRCESGSGHTEIDTLPMPDSGVFSGLADDVSSRDGVEESVEADPTWDDVKQFLDKNGVHVSNTGSNVFTLGIEDLLRKTHRMTTPLVFDSFEDDEVSRYYLGLRVIAAYEAVFFRNLDSDLAVFLTSKPKPNSGSRKISADEVDAWLNGCFFLRWIRR</sequence>
<protein>
    <submittedName>
        <fullName evidence="1">Uncharacterized protein</fullName>
    </submittedName>
</protein>
<comment type="caution">
    <text evidence="1">The sequence shown here is derived from an EMBL/GenBank/DDBJ whole genome shotgun (WGS) entry which is preliminary data.</text>
</comment>
<evidence type="ECO:0000313" key="1">
    <source>
        <dbReference type="EMBL" id="KKB64590.1"/>
    </source>
</evidence>
<dbReference type="Proteomes" id="UP000033618">
    <property type="component" value="Unassembled WGS sequence"/>
</dbReference>
<evidence type="ECO:0000313" key="2">
    <source>
        <dbReference type="Proteomes" id="UP000033618"/>
    </source>
</evidence>
<dbReference type="PATRIC" id="fig|28092.6.peg.920"/>
<accession>A0A0F5K3T3</accession>
<gene>
    <name evidence="1" type="ORF">WM40_03875</name>
</gene>
<dbReference type="AlphaFoldDB" id="A0A0F5K3T3"/>
<proteinExistence type="predicted"/>
<reference evidence="1 2" key="1">
    <citation type="submission" date="2015-03" db="EMBL/GenBank/DDBJ databases">
        <title>Draft Genome Sequence of Burkholderia andropogonis type strain ICMP2807, isolated from Sorghum bicolor.</title>
        <authorList>
            <person name="Lopes-Santos L."/>
            <person name="Castro D.B."/>
            <person name="Ottoboni L.M."/>
            <person name="Park D."/>
            <person name="Weirc B.S."/>
            <person name="Destefano S.A."/>
        </authorList>
    </citation>
    <scope>NUCLEOTIDE SEQUENCE [LARGE SCALE GENOMIC DNA]</scope>
    <source>
        <strain evidence="1 2">ICMP2807</strain>
    </source>
</reference>